<dbReference type="KEGG" id="amaq:GO499_04750"/>
<gene>
    <name evidence="1" type="ORF">GO499_04750</name>
</gene>
<name>A0A6P1SVS0_9RHOB</name>
<dbReference type="Proteomes" id="UP000464495">
    <property type="component" value="Chromosome"/>
</dbReference>
<keyword evidence="2" id="KW-1185">Reference proteome</keyword>
<proteinExistence type="predicted"/>
<accession>A0A6P1SVS0</accession>
<evidence type="ECO:0000313" key="1">
    <source>
        <dbReference type="EMBL" id="QHQ34548.1"/>
    </source>
</evidence>
<dbReference type="EMBL" id="CP046620">
    <property type="protein sequence ID" value="QHQ34548.1"/>
    <property type="molecule type" value="Genomic_DNA"/>
</dbReference>
<reference evidence="1 2" key="1">
    <citation type="submission" date="2019-12" db="EMBL/GenBank/DDBJ databases">
        <title>Complete genome sequence of Algicella marina strain 9Alg 56(T) isolated from the red alga Tichocarpus crinitus.</title>
        <authorList>
            <person name="Kim S.-G."/>
            <person name="Nedashkovskaya O.I."/>
        </authorList>
    </citation>
    <scope>NUCLEOTIDE SEQUENCE [LARGE SCALE GENOMIC DNA]</scope>
    <source>
        <strain evidence="1 2">9Alg 56</strain>
    </source>
</reference>
<organism evidence="1 2">
    <name type="scientific">Algicella marina</name>
    <dbReference type="NCBI Taxonomy" id="2683284"/>
    <lineage>
        <taxon>Bacteria</taxon>
        <taxon>Pseudomonadati</taxon>
        <taxon>Pseudomonadota</taxon>
        <taxon>Alphaproteobacteria</taxon>
        <taxon>Rhodobacterales</taxon>
        <taxon>Paracoccaceae</taxon>
        <taxon>Algicella</taxon>
    </lineage>
</organism>
<dbReference type="AlphaFoldDB" id="A0A6P1SVS0"/>
<protein>
    <submittedName>
        <fullName evidence="1">Uncharacterized protein</fullName>
    </submittedName>
</protein>
<dbReference type="RefSeq" id="WP_161861117.1">
    <property type="nucleotide sequence ID" value="NZ_CP046620.1"/>
</dbReference>
<sequence length="129" mass="13787">METCAALSVSVSLFSISTADRGVSNHMTHSGNERESGLLAGRARGVLADIIRTLQATLADLPGGHETDLAARRRVELLSSYQRQLKAVLDLEGSLDTSSQKEAGGAIDLDAARSEIRERLARLRERGGS</sequence>
<evidence type="ECO:0000313" key="2">
    <source>
        <dbReference type="Proteomes" id="UP000464495"/>
    </source>
</evidence>